<feature type="transmembrane region" description="Helical" evidence="1">
    <location>
        <begin position="27"/>
        <end position="46"/>
    </location>
</feature>
<sequence length="93" mass="9766">MDVLVPVLTFLILPGLCLGIAAALRNLVGVIVSLGATAAISVWIVVSYLAETNYLRGLWLWGLMVLLGVAALSGLIGWSVSHLRAGKKARKGP</sequence>
<keyword evidence="1" id="KW-0812">Transmembrane</keyword>
<gene>
    <name evidence="2" type="ORF">JCM7686_0685</name>
</gene>
<keyword evidence="1" id="KW-0472">Membrane</keyword>
<evidence type="ECO:0000313" key="2">
    <source>
        <dbReference type="EMBL" id="AGT07794.1"/>
    </source>
</evidence>
<dbReference type="Proteomes" id="UP000015480">
    <property type="component" value="Chromosome"/>
</dbReference>
<evidence type="ECO:0000313" key="3">
    <source>
        <dbReference type="Proteomes" id="UP000015480"/>
    </source>
</evidence>
<name>S5XKQ0_PARAH</name>
<dbReference type="AlphaFoldDB" id="S5XKQ0"/>
<organism evidence="2 3">
    <name type="scientific">Paracoccus aminophilus JCM 7686</name>
    <dbReference type="NCBI Taxonomy" id="1367847"/>
    <lineage>
        <taxon>Bacteria</taxon>
        <taxon>Pseudomonadati</taxon>
        <taxon>Pseudomonadota</taxon>
        <taxon>Alphaproteobacteria</taxon>
        <taxon>Rhodobacterales</taxon>
        <taxon>Paracoccaceae</taxon>
        <taxon>Paracoccus</taxon>
    </lineage>
</organism>
<accession>S5XKQ0</accession>
<keyword evidence="1" id="KW-1133">Transmembrane helix</keyword>
<evidence type="ECO:0000256" key="1">
    <source>
        <dbReference type="SAM" id="Phobius"/>
    </source>
</evidence>
<dbReference type="EMBL" id="CP006650">
    <property type="protein sequence ID" value="AGT07794.1"/>
    <property type="molecule type" value="Genomic_DNA"/>
</dbReference>
<dbReference type="RefSeq" id="WP_020949433.1">
    <property type="nucleotide sequence ID" value="NC_022041.1"/>
</dbReference>
<dbReference type="PATRIC" id="fig|1367847.3.peg.636"/>
<feature type="transmembrane region" description="Helical" evidence="1">
    <location>
        <begin position="58"/>
        <end position="80"/>
    </location>
</feature>
<keyword evidence="3" id="KW-1185">Reference proteome</keyword>
<protein>
    <submittedName>
        <fullName evidence="2">Uncharacterized protein</fullName>
    </submittedName>
</protein>
<dbReference type="KEGG" id="pami:JCM7686_0685"/>
<dbReference type="HOGENOM" id="CLU_2396932_0_0_5"/>
<dbReference type="STRING" id="1367847.JCM7686_0685"/>
<reference evidence="2 3" key="1">
    <citation type="journal article" date="2014" name="BMC Genomics">
        <title>Architecture and functions of a multipartite genome of the methylotrophic bacterium Paracoccus aminophilus JCM 7686, containing primary and secondary chromids.</title>
        <authorList>
            <person name="Dziewit L."/>
            <person name="Czarnecki J."/>
            <person name="Wibberg D."/>
            <person name="Radlinska M."/>
            <person name="Mrozek P."/>
            <person name="Szymczak M."/>
            <person name="Schluter A."/>
            <person name="Puhler A."/>
            <person name="Bartosik D."/>
        </authorList>
    </citation>
    <scope>NUCLEOTIDE SEQUENCE [LARGE SCALE GENOMIC DNA]</scope>
    <source>
        <strain evidence="2">JCM 7686</strain>
    </source>
</reference>
<proteinExistence type="predicted"/>